<sequence>MEAVSSRHGFLYPLRALNRWCVDTKTGRPPCSASLSSGCEVGRAVRPQLAMRISDATTAWRKDTMEAPEYLCMLSIYGCFIETECEEEDAFSRYDLLVTKGNQFCQWVRPQTRGGVQSSTWLIRLDDYGQLGGVTLVSSSMKLRLYSIITTTRIRFHTAGFTQTTLVSFSDCLHRTVLR</sequence>
<name>A0ABR2MPU5_9ASPA</name>
<protein>
    <submittedName>
        <fullName evidence="1">Uncharacterized protein</fullName>
    </submittedName>
</protein>
<evidence type="ECO:0000313" key="2">
    <source>
        <dbReference type="Proteomes" id="UP001412067"/>
    </source>
</evidence>
<keyword evidence="2" id="KW-1185">Reference proteome</keyword>
<dbReference type="EMBL" id="JBBWWR010000006">
    <property type="protein sequence ID" value="KAK8965614.1"/>
    <property type="molecule type" value="Genomic_DNA"/>
</dbReference>
<comment type="caution">
    <text evidence="1">The sequence shown here is derived from an EMBL/GenBank/DDBJ whole genome shotgun (WGS) entry which is preliminary data.</text>
</comment>
<proteinExistence type="predicted"/>
<reference evidence="1 2" key="1">
    <citation type="journal article" date="2022" name="Nat. Plants">
        <title>Genomes of leafy and leafless Platanthera orchids illuminate the evolution of mycoheterotrophy.</title>
        <authorList>
            <person name="Li M.H."/>
            <person name="Liu K.W."/>
            <person name="Li Z."/>
            <person name="Lu H.C."/>
            <person name="Ye Q.L."/>
            <person name="Zhang D."/>
            <person name="Wang J.Y."/>
            <person name="Li Y.F."/>
            <person name="Zhong Z.M."/>
            <person name="Liu X."/>
            <person name="Yu X."/>
            <person name="Liu D.K."/>
            <person name="Tu X.D."/>
            <person name="Liu B."/>
            <person name="Hao Y."/>
            <person name="Liao X.Y."/>
            <person name="Jiang Y.T."/>
            <person name="Sun W.H."/>
            <person name="Chen J."/>
            <person name="Chen Y.Q."/>
            <person name="Ai Y."/>
            <person name="Zhai J.W."/>
            <person name="Wu S.S."/>
            <person name="Zhou Z."/>
            <person name="Hsiao Y.Y."/>
            <person name="Wu W.L."/>
            <person name="Chen Y.Y."/>
            <person name="Lin Y.F."/>
            <person name="Hsu J.L."/>
            <person name="Li C.Y."/>
            <person name="Wang Z.W."/>
            <person name="Zhao X."/>
            <person name="Zhong W.Y."/>
            <person name="Ma X.K."/>
            <person name="Ma L."/>
            <person name="Huang J."/>
            <person name="Chen G.Z."/>
            <person name="Huang M.Z."/>
            <person name="Huang L."/>
            <person name="Peng D.H."/>
            <person name="Luo Y.B."/>
            <person name="Zou S.Q."/>
            <person name="Chen S.P."/>
            <person name="Lan S."/>
            <person name="Tsai W.C."/>
            <person name="Van de Peer Y."/>
            <person name="Liu Z.J."/>
        </authorList>
    </citation>
    <scope>NUCLEOTIDE SEQUENCE [LARGE SCALE GENOMIC DNA]</scope>
    <source>
        <strain evidence="1">Lor288</strain>
    </source>
</reference>
<accession>A0ABR2MPU5</accession>
<gene>
    <name evidence="1" type="ORF">KSP40_PGU011463</name>
</gene>
<evidence type="ECO:0000313" key="1">
    <source>
        <dbReference type="EMBL" id="KAK8965614.1"/>
    </source>
</evidence>
<dbReference type="Proteomes" id="UP001412067">
    <property type="component" value="Unassembled WGS sequence"/>
</dbReference>
<organism evidence="1 2">
    <name type="scientific">Platanthera guangdongensis</name>
    <dbReference type="NCBI Taxonomy" id="2320717"/>
    <lineage>
        <taxon>Eukaryota</taxon>
        <taxon>Viridiplantae</taxon>
        <taxon>Streptophyta</taxon>
        <taxon>Embryophyta</taxon>
        <taxon>Tracheophyta</taxon>
        <taxon>Spermatophyta</taxon>
        <taxon>Magnoliopsida</taxon>
        <taxon>Liliopsida</taxon>
        <taxon>Asparagales</taxon>
        <taxon>Orchidaceae</taxon>
        <taxon>Orchidoideae</taxon>
        <taxon>Orchideae</taxon>
        <taxon>Orchidinae</taxon>
        <taxon>Platanthera</taxon>
    </lineage>
</organism>